<evidence type="ECO:0000313" key="5">
    <source>
        <dbReference type="WBParaSite" id="TCNE_0000756101-mRNA-1"/>
    </source>
</evidence>
<protein>
    <submittedName>
        <fullName evidence="5">Secreted protein</fullName>
    </submittedName>
</protein>
<dbReference type="AlphaFoldDB" id="A0A183UGE1"/>
<organism evidence="4 5">
    <name type="scientific">Toxocara canis</name>
    <name type="common">Canine roundworm</name>
    <dbReference type="NCBI Taxonomy" id="6265"/>
    <lineage>
        <taxon>Eukaryota</taxon>
        <taxon>Metazoa</taxon>
        <taxon>Ecdysozoa</taxon>
        <taxon>Nematoda</taxon>
        <taxon>Chromadorea</taxon>
        <taxon>Rhabditida</taxon>
        <taxon>Spirurina</taxon>
        <taxon>Ascaridomorpha</taxon>
        <taxon>Ascaridoidea</taxon>
        <taxon>Toxocaridae</taxon>
        <taxon>Toxocara</taxon>
    </lineage>
</organism>
<dbReference type="WBParaSite" id="TCNE_0000756101-mRNA-1">
    <property type="protein sequence ID" value="TCNE_0000756101-mRNA-1"/>
    <property type="gene ID" value="TCNE_0000756101"/>
</dbReference>
<gene>
    <name evidence="3" type="ORF">TCNE_LOCUS7561</name>
</gene>
<evidence type="ECO:0000313" key="4">
    <source>
        <dbReference type="Proteomes" id="UP000050794"/>
    </source>
</evidence>
<accession>A0A183UGE1</accession>
<sequence length="93" mass="10536">MLSWLLLWCVRLFFSLSVQQSETEKERENAGCLKRTGERQASPTAFAPSPAAGFASLCGRHSTSTTHVERRRLSTTTFPFLFQFRTQVSSSIY</sequence>
<evidence type="ECO:0000256" key="2">
    <source>
        <dbReference type="SAM" id="SignalP"/>
    </source>
</evidence>
<name>A0A183UGE1_TOXCA</name>
<proteinExistence type="predicted"/>
<reference evidence="3 4" key="2">
    <citation type="submission" date="2018-11" db="EMBL/GenBank/DDBJ databases">
        <authorList>
            <consortium name="Pathogen Informatics"/>
        </authorList>
    </citation>
    <scope>NUCLEOTIDE SEQUENCE [LARGE SCALE GENOMIC DNA]</scope>
</reference>
<dbReference type="EMBL" id="UYWY01019707">
    <property type="protein sequence ID" value="VDM38882.1"/>
    <property type="molecule type" value="Genomic_DNA"/>
</dbReference>
<reference evidence="5" key="1">
    <citation type="submission" date="2016-06" db="UniProtKB">
        <authorList>
            <consortium name="WormBaseParasite"/>
        </authorList>
    </citation>
    <scope>IDENTIFICATION</scope>
</reference>
<evidence type="ECO:0000313" key="3">
    <source>
        <dbReference type="EMBL" id="VDM38882.1"/>
    </source>
</evidence>
<dbReference type="Proteomes" id="UP000050794">
    <property type="component" value="Unassembled WGS sequence"/>
</dbReference>
<evidence type="ECO:0000256" key="1">
    <source>
        <dbReference type="SAM" id="MobiDB-lite"/>
    </source>
</evidence>
<feature type="signal peptide" evidence="2">
    <location>
        <begin position="1"/>
        <end position="23"/>
    </location>
</feature>
<keyword evidence="4" id="KW-1185">Reference proteome</keyword>
<keyword evidence="2" id="KW-0732">Signal</keyword>
<feature type="region of interest" description="Disordered" evidence="1">
    <location>
        <begin position="21"/>
        <end position="45"/>
    </location>
</feature>
<feature type="chain" id="PRO_5044553167" evidence="2">
    <location>
        <begin position="24"/>
        <end position="93"/>
    </location>
</feature>